<dbReference type="SUPFAM" id="SSF48371">
    <property type="entry name" value="ARM repeat"/>
    <property type="match status" value="1"/>
</dbReference>
<name>A0AAV2TKW4_CALDB</name>
<dbReference type="PANTHER" id="PTHR15599:SF1">
    <property type="entry name" value="RADIAL SPOKE HEAD 14 HOMOLOG"/>
    <property type="match status" value="1"/>
</dbReference>
<dbReference type="InterPro" id="IPR058678">
    <property type="entry name" value="ARM_PUB"/>
</dbReference>
<protein>
    <recommendedName>
        <fullName evidence="3">U-box domain-containing protein</fullName>
    </recommendedName>
</protein>
<dbReference type="PROSITE" id="PS50176">
    <property type="entry name" value="ARM_REPEAT"/>
    <property type="match status" value="1"/>
</dbReference>
<dbReference type="InterPro" id="IPR016024">
    <property type="entry name" value="ARM-type_fold"/>
</dbReference>
<dbReference type="SMART" id="SM00185">
    <property type="entry name" value="ARM"/>
    <property type="match status" value="4"/>
</dbReference>
<feature type="repeat" description="ARM" evidence="2">
    <location>
        <begin position="230"/>
        <end position="272"/>
    </location>
</feature>
<dbReference type="InterPro" id="IPR021133">
    <property type="entry name" value="HEAT_type_2"/>
</dbReference>
<proteinExistence type="predicted"/>
<evidence type="ECO:0000256" key="1">
    <source>
        <dbReference type="PROSITE-ProRule" id="PRU00103"/>
    </source>
</evidence>
<sequence>MALARISLNAPPIIDETKAYLAFGKGAIKKLNRELKSEKGLIREKAAKALTDYLHDHEHIAEAVHEGVTNSLKFLLSDSRISCRAYAAECLMIMCQHALGRKAVVENGVLYEFYDLLKRSQTDTVRMNTHQALELISRIPTGAKAIAQAGFFPLLVELAQYEITPIKIYILETLKHCINMDTKRALDAGGIQIFTDLLYDFSEDVRSMAADNIYRLCILARGKQEVLEEQTIPDLVALLQDESNEVKASAAAALSVICTTNHGRYAALNCGAIPSLLELLDNENSRVRVNVLKAITSLSETPEGRSILLDHLDMIKPHENDKNANVSKHAKTAVSVITWKP</sequence>
<dbReference type="Gene3D" id="1.25.10.10">
    <property type="entry name" value="Leucine-rich Repeat Variant"/>
    <property type="match status" value="2"/>
</dbReference>
<feature type="repeat" description="HEAT" evidence="1">
    <location>
        <begin position="272"/>
        <end position="307"/>
    </location>
</feature>
<dbReference type="Pfam" id="PF25598">
    <property type="entry name" value="ARM_PUB"/>
    <property type="match status" value="1"/>
</dbReference>
<dbReference type="InterPro" id="IPR000225">
    <property type="entry name" value="Armadillo"/>
</dbReference>
<accession>A0AAV2TKW4</accession>
<dbReference type="InterPro" id="IPR042856">
    <property type="entry name" value="RSP14"/>
</dbReference>
<evidence type="ECO:0000259" key="3">
    <source>
        <dbReference type="Pfam" id="PF25598"/>
    </source>
</evidence>
<gene>
    <name evidence="4" type="ORF">CDAUBV1_LOCUS11894</name>
</gene>
<dbReference type="AlphaFoldDB" id="A0AAV2TKW4"/>
<evidence type="ECO:0000313" key="5">
    <source>
        <dbReference type="Proteomes" id="UP001497525"/>
    </source>
</evidence>
<reference evidence="4" key="1">
    <citation type="submission" date="2024-06" db="EMBL/GenBank/DDBJ databases">
        <authorList>
            <person name="Liu X."/>
            <person name="Lenzi L."/>
            <person name="Haldenby T S."/>
            <person name="Uol C."/>
        </authorList>
    </citation>
    <scope>NUCLEOTIDE SEQUENCE</scope>
</reference>
<evidence type="ECO:0000256" key="2">
    <source>
        <dbReference type="PROSITE-ProRule" id="PRU00259"/>
    </source>
</evidence>
<dbReference type="EMBL" id="CAXLJL010000412">
    <property type="protein sequence ID" value="CAL5137604.1"/>
    <property type="molecule type" value="Genomic_DNA"/>
</dbReference>
<dbReference type="Proteomes" id="UP001497525">
    <property type="component" value="Unassembled WGS sequence"/>
</dbReference>
<dbReference type="InterPro" id="IPR011989">
    <property type="entry name" value="ARM-like"/>
</dbReference>
<organism evidence="4 5">
    <name type="scientific">Calicophoron daubneyi</name>
    <name type="common">Rumen fluke</name>
    <name type="synonym">Paramphistomum daubneyi</name>
    <dbReference type="NCBI Taxonomy" id="300641"/>
    <lineage>
        <taxon>Eukaryota</taxon>
        <taxon>Metazoa</taxon>
        <taxon>Spiralia</taxon>
        <taxon>Lophotrochozoa</taxon>
        <taxon>Platyhelminthes</taxon>
        <taxon>Trematoda</taxon>
        <taxon>Digenea</taxon>
        <taxon>Plagiorchiida</taxon>
        <taxon>Pronocephalata</taxon>
        <taxon>Paramphistomoidea</taxon>
        <taxon>Paramphistomidae</taxon>
        <taxon>Calicophoron</taxon>
    </lineage>
</organism>
<feature type="domain" description="U-box" evidence="3">
    <location>
        <begin position="170"/>
        <end position="337"/>
    </location>
</feature>
<dbReference type="PROSITE" id="PS50077">
    <property type="entry name" value="HEAT_REPEAT"/>
    <property type="match status" value="1"/>
</dbReference>
<evidence type="ECO:0000313" key="4">
    <source>
        <dbReference type="EMBL" id="CAL5137604.1"/>
    </source>
</evidence>
<dbReference type="PANTHER" id="PTHR15599">
    <property type="entry name" value="RTDR1"/>
    <property type="match status" value="1"/>
</dbReference>
<comment type="caution">
    <text evidence="4">The sequence shown here is derived from an EMBL/GenBank/DDBJ whole genome shotgun (WGS) entry which is preliminary data.</text>
</comment>